<accession>W3XLP7</accession>
<keyword evidence="3" id="KW-1185">Reference proteome</keyword>
<dbReference type="GeneID" id="19265741"/>
<dbReference type="AlphaFoldDB" id="W3XLP7"/>
<dbReference type="eggNOG" id="ENOG502SK6G">
    <property type="taxonomic scope" value="Eukaryota"/>
</dbReference>
<dbReference type="KEGG" id="pfy:PFICI_00728"/>
<protein>
    <recommendedName>
        <fullName evidence="1">Heterokaryon incompatibility domain-containing protein</fullName>
    </recommendedName>
</protein>
<dbReference type="Pfam" id="PF06985">
    <property type="entry name" value="HET"/>
    <property type="match status" value="1"/>
</dbReference>
<dbReference type="RefSeq" id="XP_007827500.1">
    <property type="nucleotide sequence ID" value="XM_007829309.1"/>
</dbReference>
<dbReference type="OMA" id="YTMIYTM"/>
<name>W3XLP7_PESFW</name>
<dbReference type="Proteomes" id="UP000030651">
    <property type="component" value="Unassembled WGS sequence"/>
</dbReference>
<dbReference type="PANTHER" id="PTHR33112">
    <property type="entry name" value="DOMAIN PROTEIN, PUTATIVE-RELATED"/>
    <property type="match status" value="1"/>
</dbReference>
<reference evidence="3" key="1">
    <citation type="journal article" date="2015" name="BMC Genomics">
        <title>Genomic and transcriptomic analysis of the endophytic fungus Pestalotiopsis fici reveals its lifestyle and high potential for synthesis of natural products.</title>
        <authorList>
            <person name="Wang X."/>
            <person name="Zhang X."/>
            <person name="Liu L."/>
            <person name="Xiang M."/>
            <person name="Wang W."/>
            <person name="Sun X."/>
            <person name="Che Y."/>
            <person name="Guo L."/>
            <person name="Liu G."/>
            <person name="Guo L."/>
            <person name="Wang C."/>
            <person name="Yin W.B."/>
            <person name="Stadler M."/>
            <person name="Zhang X."/>
            <person name="Liu X."/>
        </authorList>
    </citation>
    <scope>NUCLEOTIDE SEQUENCE [LARGE SCALE GENOMIC DNA]</scope>
    <source>
        <strain evidence="3">W106-1 / CGMCC3.15140</strain>
    </source>
</reference>
<dbReference type="HOGENOM" id="CLU_002639_3_0_1"/>
<dbReference type="OrthoDB" id="5362512at2759"/>
<proteinExistence type="predicted"/>
<dbReference type="InterPro" id="IPR010730">
    <property type="entry name" value="HET"/>
</dbReference>
<evidence type="ECO:0000313" key="3">
    <source>
        <dbReference type="Proteomes" id="UP000030651"/>
    </source>
</evidence>
<dbReference type="STRING" id="1229662.W3XLP7"/>
<evidence type="ECO:0000259" key="1">
    <source>
        <dbReference type="Pfam" id="PF06985"/>
    </source>
</evidence>
<evidence type="ECO:0000313" key="2">
    <source>
        <dbReference type="EMBL" id="ETS86900.1"/>
    </source>
</evidence>
<gene>
    <name evidence="2" type="ORF">PFICI_00728</name>
</gene>
<feature type="domain" description="Heterokaryon incompatibility" evidence="1">
    <location>
        <begin position="265"/>
        <end position="411"/>
    </location>
</feature>
<sequence length="753" mass="85842">MAMDIESLRQWYNEYLKSNVEFLSECSPLLQTVLADDLDTSSLERSIKEVMPSIQVKNGFCKQCWHIFDEWPLDYYSEAEVNASSVSDESLGEHDSRWKYVIARSCNTIKIEASTRMGCKFCAFLLQALKDDDLLTMFRKIESRLRRLGEPSTISLSIGTMWIRGAFSLWLDLPNKISMECNSESARSTFRSRSTPINDSENHADQPLELFDQANKWLLECCADHDCCNTLAETYLPTRLVSLVGGQPRLIITKDMGQPSSQLRYATLSYCWGERAFIQLRTDNIEAFKKGIPTADIPKTFQAAFEIASRLAIDFIWIDSLCIVQNDESDWEKEAEKMQQVYSSSYVTISASSATDVHQGCFLTPALFCDGFSNKVAINGRQERMQFDNYDFYKRSVLGAHLMTRAWAIQEKVLPPRTIHFGDRGVLWECRKGFAPLCLQENIRSDIASLVCDADMTKPFFWLKVVMAYSAANLTYRRDKLRALAGIARAVFNQTGDEYLSGIWRKDIELHLCWRVAGPRVTHHRANHQDRDWIAPSWSWASIDGGVEYNDADKHDEPNDDMSKPERYGHVCELGITHSENRDFGQSIRTMLHMRCSGLVLGRLCDQTTVASDIPEAIDSVVINYNDHDTEFPIRVDCINDSRSLHGKSVYLLPLAGGRTGISIRKHKGDWVDEKYISGLVLRKTAAGLGEFCRIGSFKFFENASFERARINEYLQPFLKIFNQVGAITAETVCAEMLHHPEHPEKRFLITIV</sequence>
<dbReference type="InParanoid" id="W3XLP7"/>
<organism evidence="2 3">
    <name type="scientific">Pestalotiopsis fici (strain W106-1 / CGMCC3.15140)</name>
    <dbReference type="NCBI Taxonomy" id="1229662"/>
    <lineage>
        <taxon>Eukaryota</taxon>
        <taxon>Fungi</taxon>
        <taxon>Dikarya</taxon>
        <taxon>Ascomycota</taxon>
        <taxon>Pezizomycotina</taxon>
        <taxon>Sordariomycetes</taxon>
        <taxon>Xylariomycetidae</taxon>
        <taxon>Amphisphaeriales</taxon>
        <taxon>Sporocadaceae</taxon>
        <taxon>Pestalotiopsis</taxon>
    </lineage>
</organism>
<dbReference type="PANTHER" id="PTHR33112:SF8">
    <property type="entry name" value="HETEROKARYON INCOMPATIBILITY DOMAIN-CONTAINING PROTEIN"/>
    <property type="match status" value="1"/>
</dbReference>
<dbReference type="EMBL" id="KI912109">
    <property type="protein sequence ID" value="ETS86900.1"/>
    <property type="molecule type" value="Genomic_DNA"/>
</dbReference>